<evidence type="ECO:0000313" key="8">
    <source>
        <dbReference type="EMBL" id="JAG73431.1"/>
    </source>
</evidence>
<evidence type="ECO:0000256" key="5">
    <source>
        <dbReference type="ARBA" id="ARBA00022801"/>
    </source>
</evidence>
<dbReference type="GO" id="GO:0005634">
    <property type="term" value="C:nucleus"/>
    <property type="evidence" value="ECO:0007669"/>
    <property type="project" value="TreeGrafter"/>
</dbReference>
<feature type="domain" description="Ubiquitin-like protease family profile" evidence="7">
    <location>
        <begin position="774"/>
        <end position="1064"/>
    </location>
</feature>
<feature type="region of interest" description="Disordered" evidence="6">
    <location>
        <begin position="1129"/>
        <end position="1153"/>
    </location>
</feature>
<keyword evidence="3" id="KW-0645">Protease</keyword>
<comment type="similarity">
    <text evidence="1">Belongs to the peptidase C48 family.</text>
</comment>
<gene>
    <name evidence="8" type="primary">SENP6_1</name>
    <name evidence="11" type="synonym">LOC105269090</name>
    <name evidence="9" type="synonym">SENP6_0</name>
    <name evidence="8" type="ORF">g.26995</name>
    <name evidence="9" type="ORF">g.26998</name>
</gene>
<dbReference type="SUPFAM" id="SSF54001">
    <property type="entry name" value="Cysteine proteinases"/>
    <property type="match status" value="1"/>
</dbReference>
<dbReference type="PROSITE" id="PS50600">
    <property type="entry name" value="ULP_PROTEASE"/>
    <property type="match status" value="1"/>
</dbReference>
<keyword evidence="2" id="KW-0597">Phosphoprotein</keyword>
<dbReference type="InterPro" id="IPR038765">
    <property type="entry name" value="Papain-like_cys_pep_sf"/>
</dbReference>
<dbReference type="EMBL" id="GBYB01003667">
    <property type="protein sequence ID" value="JAG73434.1"/>
    <property type="molecule type" value="Transcribed_RNA"/>
</dbReference>
<dbReference type="Pfam" id="PF02902">
    <property type="entry name" value="Peptidase_C48"/>
    <property type="match status" value="1"/>
</dbReference>
<dbReference type="GO" id="GO:0070139">
    <property type="term" value="F:SUMO-specific endopeptidase activity"/>
    <property type="evidence" value="ECO:0007669"/>
    <property type="project" value="TreeGrafter"/>
</dbReference>
<accession>A0A0C9QJG5</accession>
<feature type="compositionally biased region" description="Pro residues" evidence="6">
    <location>
        <begin position="254"/>
        <end position="270"/>
    </location>
</feature>
<feature type="compositionally biased region" description="Polar residues" evidence="6">
    <location>
        <begin position="95"/>
        <end position="124"/>
    </location>
</feature>
<dbReference type="PANTHER" id="PTHR46896:SF3">
    <property type="entry name" value="FI06413P-RELATED"/>
    <property type="match status" value="1"/>
</dbReference>
<protein>
    <submittedName>
        <fullName evidence="9">SENP6_0 protein</fullName>
    </submittedName>
    <submittedName>
        <fullName evidence="8">SENP6_1 protein</fullName>
    </submittedName>
    <submittedName>
        <fullName evidence="11">Uncharacterized protein isoform X1</fullName>
    </submittedName>
</protein>
<feature type="region of interest" description="Disordered" evidence="6">
    <location>
        <begin position="86"/>
        <end position="218"/>
    </location>
</feature>
<sequence length="1226" mass="136274">MAQYYNLVAENGVPIVIDDGQQYCTVDGNIRFVVQDLNNCVNGGTRFVTYTPAVQNRDHICTQTGEESQGQIDQRQNVYIINTEDHVSFPPPLKPTTSPETSNFLITDTKNPNDPQVQWVTISDPSKMSPKPQPPQKPQTTPQSTSKRPLKAKTPQQMPSLVRPKILPPKPSPRSPIHPDPQKALKSLPQALTNPKVPTQIPKSSPLHKPPTTTPKNVINKGAHTLGNYADMGFLCERIKHARSCQGKSSQSTPTPPKPILTPQKSPPPRPQHKQMESPPEQMEIDGSTLDLHNSTDTDAGSESIAYLQQTITNPQQTIVQEQIKGNTAKMLVVLPTGEQRLITFDIPNEECTVQDLLEQANIPPNGETTVSLVKDPILHINYIVESGEGGVISMVGDNDTPDDSMNEYATSDCSQGVASPDESNFSTEDRKFVDNQLAVCAHCGCCSMDFNRCARCKTKIPDNPKTVPMVMSQKRESVISTDSFYSRKKPEAVTKDMKKPKFRITKPTNSKAKPFKEPECLTLSSDDEEDNSSKKSMKNDSLKTSHLLISKNSNTEDLPLLSDKEPIITNTLKPSDTSLDDSSTLGNMTSVISTSLSCRTVRIGSYKYVPREKVIMNSSGLILSVPLLEDEKKNVSIHVKISSIVKVLIHFGKAMPVLFFYTSTKSGEQIRGVLGMQDPLGAYYDPAGKDHTHKRITLLPEKISEESRVVLKQLFMQNNLCEELNSKEANDILMKASPKDNVQNTRRVSTTGGTNGIVEKITVYPPPPAKGGIALNTEDYACLGEDQFLNDAIIDFYLKYLTLERLSDEDASRTHVFSSYFYKRLTSLTQSGDSVNVSPAVKRHARVQKWTKNVNIFEKDFVVIPINEHAHWFLAIICFPGLVGVVSPPKAPVKVEKDKKRVGEGPAKGDKVKLQSMTIGSTTITPVTTEATTITIDPADDLSERDEAEGDDEELMETSDEEGKEEDDKGEERVKIEVKEEVKEELDEVHHIPCILIFDSLAGPGRARVVATLRDYLSCEYQAKMGKEKIFSRDTIKGACPKVPQQSNFTDCGLYVLQYVEAFFGTPIKDYRLPIKTLKNWFEEIVVTRKREDISKLVVKLMLEGKGDRNIVLPVVQFPTIEGKLRPRTEAEKKEEKRVKEEEKEKEKEEKTTTTTYVLVPAAGVVNSDGNVELTISGVDKAKLTGTPQMSFLRTKRIPRLIRESPSQTSEVSAKKHKGDNDSCK</sequence>
<reference evidence="11" key="2">
    <citation type="submission" date="2025-04" db="UniProtKB">
        <authorList>
            <consortium name="RefSeq"/>
        </authorList>
    </citation>
    <scope>IDENTIFICATION</scope>
    <source>
        <strain evidence="11">USDA-PBARC FA_bdor</strain>
        <tissue evidence="11">Whole organism</tissue>
    </source>
</reference>
<feature type="compositionally biased region" description="Basic and acidic residues" evidence="6">
    <location>
        <begin position="532"/>
        <end position="543"/>
    </location>
</feature>
<dbReference type="InterPro" id="IPR051947">
    <property type="entry name" value="Sentrin-specific_protease"/>
</dbReference>
<feature type="region of interest" description="Disordered" evidence="6">
    <location>
        <begin position="934"/>
        <end position="974"/>
    </location>
</feature>
<feature type="region of interest" description="Disordered" evidence="6">
    <location>
        <begin position="491"/>
        <end position="543"/>
    </location>
</feature>
<dbReference type="KEGG" id="fas:105269090"/>
<dbReference type="GO" id="GO:0016926">
    <property type="term" value="P:protein desumoylation"/>
    <property type="evidence" value="ECO:0007669"/>
    <property type="project" value="TreeGrafter"/>
</dbReference>
<feature type="region of interest" description="Disordered" evidence="6">
    <location>
        <begin position="244"/>
        <end position="299"/>
    </location>
</feature>
<feature type="compositionally biased region" description="Acidic residues" evidence="6">
    <location>
        <begin position="939"/>
        <end position="966"/>
    </location>
</feature>
<dbReference type="GO" id="GO:0006508">
    <property type="term" value="P:proteolysis"/>
    <property type="evidence" value="ECO:0007669"/>
    <property type="project" value="UniProtKB-KW"/>
</dbReference>
<dbReference type="FunFam" id="1.10.418.20:FF:000001">
    <property type="entry name" value="sentrin-specific protease 6 isoform X1"/>
    <property type="match status" value="1"/>
</dbReference>
<dbReference type="FunFam" id="1.10.418.20:FF:000004">
    <property type="entry name" value="sentrin-specific protease 7 isoform X1"/>
    <property type="match status" value="1"/>
</dbReference>
<organism evidence="8">
    <name type="scientific">Fopius arisanus</name>
    <dbReference type="NCBI Taxonomy" id="64838"/>
    <lineage>
        <taxon>Eukaryota</taxon>
        <taxon>Metazoa</taxon>
        <taxon>Ecdysozoa</taxon>
        <taxon>Arthropoda</taxon>
        <taxon>Hexapoda</taxon>
        <taxon>Insecta</taxon>
        <taxon>Pterygota</taxon>
        <taxon>Neoptera</taxon>
        <taxon>Endopterygota</taxon>
        <taxon>Hymenoptera</taxon>
        <taxon>Apocrita</taxon>
        <taxon>Ichneumonoidea</taxon>
        <taxon>Braconidae</taxon>
        <taxon>Opiinae</taxon>
        <taxon>Fopius</taxon>
    </lineage>
</organism>
<dbReference type="InterPro" id="IPR003653">
    <property type="entry name" value="Peptidase_C48_C"/>
</dbReference>
<feature type="region of interest" description="Disordered" evidence="6">
    <location>
        <begin position="1195"/>
        <end position="1226"/>
    </location>
</feature>
<dbReference type="AlphaFoldDB" id="A0A0C9QJG5"/>
<dbReference type="EMBL" id="GBYB01003664">
    <property type="protein sequence ID" value="JAG73431.1"/>
    <property type="molecule type" value="Transcribed_RNA"/>
</dbReference>
<dbReference type="GeneID" id="105269090"/>
<feature type="compositionally biased region" description="Low complexity" evidence="6">
    <location>
        <begin position="138"/>
        <end position="147"/>
    </location>
</feature>
<keyword evidence="5" id="KW-0378">Hydrolase</keyword>
<name>A0A0C9QJG5_9HYME</name>
<evidence type="ECO:0000256" key="3">
    <source>
        <dbReference type="ARBA" id="ARBA00022670"/>
    </source>
</evidence>
<evidence type="ECO:0000313" key="11">
    <source>
        <dbReference type="RefSeq" id="XP_011307385.1"/>
    </source>
</evidence>
<accession>A0A9R1TDI5</accession>
<evidence type="ECO:0000313" key="10">
    <source>
        <dbReference type="Proteomes" id="UP000694866"/>
    </source>
</evidence>
<evidence type="ECO:0000256" key="1">
    <source>
        <dbReference type="ARBA" id="ARBA00005234"/>
    </source>
</evidence>
<dbReference type="GO" id="GO:0005737">
    <property type="term" value="C:cytoplasm"/>
    <property type="evidence" value="ECO:0007669"/>
    <property type="project" value="TreeGrafter"/>
</dbReference>
<dbReference type="Gene3D" id="1.10.418.20">
    <property type="match status" value="1"/>
</dbReference>
<evidence type="ECO:0000313" key="9">
    <source>
        <dbReference type="EMBL" id="JAG73434.1"/>
    </source>
</evidence>
<dbReference type="RefSeq" id="XP_011307385.1">
    <property type="nucleotide sequence ID" value="XM_011309083.1"/>
</dbReference>
<keyword evidence="4" id="KW-0833">Ubl conjugation pathway</keyword>
<dbReference type="Proteomes" id="UP000694866">
    <property type="component" value="Unplaced"/>
</dbReference>
<feature type="compositionally biased region" description="Pro residues" evidence="6">
    <location>
        <begin position="166"/>
        <end position="179"/>
    </location>
</feature>
<evidence type="ECO:0000259" key="7">
    <source>
        <dbReference type="PROSITE" id="PS50600"/>
    </source>
</evidence>
<reference evidence="8" key="1">
    <citation type="submission" date="2015-01" db="EMBL/GenBank/DDBJ databases">
        <title>Transcriptome Assembly of Fopius arisanus.</title>
        <authorList>
            <person name="Geib S."/>
        </authorList>
    </citation>
    <scope>NUCLEOTIDE SEQUENCE</scope>
</reference>
<proteinExistence type="inferred from homology"/>
<dbReference type="PANTHER" id="PTHR46896">
    <property type="entry name" value="SENTRIN-SPECIFIC PROTEASE"/>
    <property type="match status" value="1"/>
</dbReference>
<feature type="compositionally biased region" description="Polar residues" evidence="6">
    <location>
        <begin position="190"/>
        <end position="203"/>
    </location>
</feature>
<keyword evidence="10" id="KW-1185">Reference proteome</keyword>
<evidence type="ECO:0000256" key="6">
    <source>
        <dbReference type="SAM" id="MobiDB-lite"/>
    </source>
</evidence>
<feature type="compositionally biased region" description="Basic and acidic residues" evidence="6">
    <location>
        <begin position="491"/>
        <end position="500"/>
    </location>
</feature>
<dbReference type="OrthoDB" id="442460at2759"/>
<evidence type="ECO:0000256" key="2">
    <source>
        <dbReference type="ARBA" id="ARBA00022553"/>
    </source>
</evidence>
<dbReference type="Gene3D" id="3.30.310.130">
    <property type="entry name" value="Ubiquitin-related"/>
    <property type="match status" value="1"/>
</dbReference>
<evidence type="ECO:0000256" key="4">
    <source>
        <dbReference type="ARBA" id="ARBA00022786"/>
    </source>
</evidence>